<keyword evidence="3" id="KW-1185">Reference proteome</keyword>
<dbReference type="InterPro" id="IPR013132">
    <property type="entry name" value="PseI/NeuA/B-like_N"/>
</dbReference>
<dbReference type="GO" id="GO:0016051">
    <property type="term" value="P:carbohydrate biosynthetic process"/>
    <property type="evidence" value="ECO:0007669"/>
    <property type="project" value="InterPro"/>
</dbReference>
<dbReference type="AlphaFoldDB" id="W9HF33"/>
<name>W9HF33_9PROT</name>
<gene>
    <name evidence="2" type="ORF">N825_01035</name>
</gene>
<dbReference type="PATRIC" id="fig|1385369.3.peg.198"/>
<feature type="domain" description="AFP-like" evidence="1">
    <location>
        <begin position="293"/>
        <end position="349"/>
    </location>
</feature>
<dbReference type="Pfam" id="PF03102">
    <property type="entry name" value="NeuB"/>
    <property type="match status" value="1"/>
</dbReference>
<dbReference type="InterPro" id="IPR057736">
    <property type="entry name" value="SAF_PseI/NeuA/NeuB"/>
</dbReference>
<dbReference type="PROSITE" id="PS50844">
    <property type="entry name" value="AFP_LIKE"/>
    <property type="match status" value="1"/>
</dbReference>
<evidence type="ECO:0000259" key="1">
    <source>
        <dbReference type="PROSITE" id="PS50844"/>
    </source>
</evidence>
<dbReference type="Gene3D" id="3.90.1210.10">
    <property type="entry name" value="Antifreeze-like/N-acetylneuraminic acid synthase C-terminal domain"/>
    <property type="match status" value="1"/>
</dbReference>
<dbReference type="InterPro" id="IPR036732">
    <property type="entry name" value="AFP_Neu5c_C_sf"/>
</dbReference>
<dbReference type="InterPro" id="IPR051690">
    <property type="entry name" value="PseI-like"/>
</dbReference>
<evidence type="ECO:0000313" key="3">
    <source>
        <dbReference type="Proteomes" id="UP000019486"/>
    </source>
</evidence>
<dbReference type="SUPFAM" id="SSF51269">
    <property type="entry name" value="AFP III-like domain"/>
    <property type="match status" value="1"/>
</dbReference>
<dbReference type="SMART" id="SM00858">
    <property type="entry name" value="SAF"/>
    <property type="match status" value="1"/>
</dbReference>
<protein>
    <recommendedName>
        <fullName evidence="1">AFP-like domain-containing protein</fullName>
    </recommendedName>
</protein>
<dbReference type="PANTHER" id="PTHR42966">
    <property type="entry name" value="N-ACETYLNEURAMINATE SYNTHASE"/>
    <property type="match status" value="1"/>
</dbReference>
<accession>W9HF33</accession>
<dbReference type="Gene3D" id="3.20.20.70">
    <property type="entry name" value="Aldolase class I"/>
    <property type="match status" value="1"/>
</dbReference>
<sequence length="349" mass="36697">MTTVELAGRRIGSGMPCFVIAEAGVNHNGDLDMALRLIDAAVEAGADAVKFQTFDADRLATVDAPKAAYQKVTTGTVESQHEMLRRLQLDAEAHVRLQRHCAERGILFLSSPFDERAADLLDGLDVAGFKIPSGELTNLPFLAHVAAKRRPIILSTGMADMAEVAVAVSHIAAAGCTDVILLHCLSNYPADPVEANLRAMAAMTAAFYLPVGYSDHTEGVAVALAAVALGAVMIEKHFTLDRTLPGPDHPASLEPAELADLITGIRTVERALGDGVKKSRPSEAGTRATMRKSLVATRDLSAGTLLTAADITAKRPGTGLSPAVLPYLLGRRTAVAVAAGAPIDWALLE</sequence>
<dbReference type="Proteomes" id="UP000019486">
    <property type="component" value="Unassembled WGS sequence"/>
</dbReference>
<dbReference type="SUPFAM" id="SSF51569">
    <property type="entry name" value="Aldolase"/>
    <property type="match status" value="1"/>
</dbReference>
<proteinExistence type="predicted"/>
<dbReference type="InterPro" id="IPR006190">
    <property type="entry name" value="SAF_AFP_Neu5Ac"/>
</dbReference>
<dbReference type="InterPro" id="IPR020007">
    <property type="entry name" value="NeuB/NeuA"/>
</dbReference>
<dbReference type="Pfam" id="PF08666">
    <property type="entry name" value="SAF"/>
    <property type="match status" value="1"/>
</dbReference>
<evidence type="ECO:0000313" key="2">
    <source>
        <dbReference type="EMBL" id="EWY42513.1"/>
    </source>
</evidence>
<dbReference type="NCBIfam" id="TIGR03569">
    <property type="entry name" value="NeuB_NnaB"/>
    <property type="match status" value="1"/>
</dbReference>
<dbReference type="STRING" id="1385369.N825_01035"/>
<reference evidence="2 3" key="1">
    <citation type="submission" date="2013-08" db="EMBL/GenBank/DDBJ databases">
        <title>The genome sequence of Skermanella stibiiresistens.</title>
        <authorList>
            <person name="Zhu W."/>
            <person name="Wang G."/>
        </authorList>
    </citation>
    <scope>NUCLEOTIDE SEQUENCE [LARGE SCALE GENOMIC DNA]</scope>
    <source>
        <strain evidence="2 3">SB22</strain>
    </source>
</reference>
<dbReference type="InterPro" id="IPR013974">
    <property type="entry name" value="SAF"/>
</dbReference>
<dbReference type="CDD" id="cd11615">
    <property type="entry name" value="SAF_NeuB_like"/>
    <property type="match status" value="1"/>
</dbReference>
<dbReference type="GO" id="GO:0047444">
    <property type="term" value="F:N-acylneuraminate-9-phosphate synthase activity"/>
    <property type="evidence" value="ECO:0007669"/>
    <property type="project" value="TreeGrafter"/>
</dbReference>
<dbReference type="EMBL" id="AVFL01000001">
    <property type="protein sequence ID" value="EWY42513.1"/>
    <property type="molecule type" value="Genomic_DNA"/>
</dbReference>
<dbReference type="InterPro" id="IPR013785">
    <property type="entry name" value="Aldolase_TIM"/>
</dbReference>
<dbReference type="OrthoDB" id="9781701at2"/>
<organism evidence="2 3">
    <name type="scientific">Skermanella stibiiresistens SB22</name>
    <dbReference type="NCBI Taxonomy" id="1385369"/>
    <lineage>
        <taxon>Bacteria</taxon>
        <taxon>Pseudomonadati</taxon>
        <taxon>Pseudomonadota</taxon>
        <taxon>Alphaproteobacteria</taxon>
        <taxon>Rhodospirillales</taxon>
        <taxon>Azospirillaceae</taxon>
        <taxon>Skermanella</taxon>
    </lineage>
</organism>
<dbReference type="RefSeq" id="WP_037445968.1">
    <property type="nucleotide sequence ID" value="NZ_AVFL01000001.1"/>
</dbReference>
<comment type="caution">
    <text evidence="2">The sequence shown here is derived from an EMBL/GenBank/DDBJ whole genome shotgun (WGS) entry which is preliminary data.</text>
</comment>
<dbReference type="PANTHER" id="PTHR42966:SF1">
    <property type="entry name" value="SIALIC ACID SYNTHASE"/>
    <property type="match status" value="1"/>
</dbReference>